<organism evidence="1 2">
    <name type="scientific">Puccinia graminis f. sp. tritici (strain CRL 75-36-700-3 / race SCCL)</name>
    <name type="common">Black stem rust fungus</name>
    <dbReference type="NCBI Taxonomy" id="418459"/>
    <lineage>
        <taxon>Eukaryota</taxon>
        <taxon>Fungi</taxon>
        <taxon>Dikarya</taxon>
        <taxon>Basidiomycota</taxon>
        <taxon>Pucciniomycotina</taxon>
        <taxon>Pucciniomycetes</taxon>
        <taxon>Pucciniales</taxon>
        <taxon>Pucciniaceae</taxon>
        <taxon>Puccinia</taxon>
    </lineage>
</organism>
<dbReference type="VEuPathDB" id="FungiDB:PGTG_21919"/>
<dbReference type="EMBL" id="DS178303">
    <property type="protein sequence ID" value="EHS63965.1"/>
    <property type="molecule type" value="Genomic_DNA"/>
</dbReference>
<name>H6QT02_PUCGT</name>
<evidence type="ECO:0000313" key="2">
    <source>
        <dbReference type="Proteomes" id="UP000008783"/>
    </source>
</evidence>
<dbReference type="Proteomes" id="UP000008783">
    <property type="component" value="Unassembled WGS sequence"/>
</dbReference>
<dbReference type="OrthoDB" id="2506845at2759"/>
<dbReference type="HOGENOM" id="CLU_016062_0_1_1"/>
<gene>
    <name evidence="1" type="ORF">PGTG_21919</name>
</gene>
<evidence type="ECO:0000313" key="1">
    <source>
        <dbReference type="EMBL" id="EHS63965.1"/>
    </source>
</evidence>
<proteinExistence type="predicted"/>
<keyword evidence="2" id="KW-1185">Reference proteome</keyword>
<dbReference type="RefSeq" id="XP_003889362.1">
    <property type="nucleotide sequence ID" value="XM_003889313.1"/>
</dbReference>
<dbReference type="KEGG" id="pgr:PGTG_21919"/>
<protein>
    <submittedName>
        <fullName evidence="1">Uncharacterized protein</fullName>
    </submittedName>
</protein>
<dbReference type="GeneID" id="13541852"/>
<sequence length="417" mass="48053">MVGFPKTQSVNRRGKNKAWKVTRYYCLGALTCDNDSCKWVGSPPTGAGKIQEIIENGMACEGLAGNCLGNVSYTPCNDTVFRVDQHQSGWGLVRHLGTHNHPWPEAKKPDRLSQAEFAKEVQKNPKAGAFKLKIHPAYQNKDRTAYYRRKLMVDMNLTPDKLGAGVGDKFILDMFNWSEGLLIISASFLPKAQHFTFQTPWLAERLLARDKDNKLYNGGFLSDVTYRFFENGYLLTTSMYCDELARWIPVQLSWICHLSEEYYKLHFTTFFKQFFKQSIERDGLACQVVDFSAAQANGFVQAYMEVFHEPDEQVARSITRMKRNRSVIMAHKEEPFRSACMDLLNPSTAEGPSHEQKVDLIRRQFPKVKKWLDWWTTVDVEAMLFRTRKPLPDDSPDPLPKTTNGQESMHRLYYMIK</sequence>
<accession>H6QT02</accession>
<dbReference type="AlphaFoldDB" id="H6QT02"/>
<reference evidence="2" key="1">
    <citation type="journal article" date="2011" name="Proc. Natl. Acad. Sci. U.S.A.">
        <title>Obligate biotrophy features unraveled by the genomic analysis of rust fungi.</title>
        <authorList>
            <person name="Duplessis S."/>
            <person name="Cuomo C.A."/>
            <person name="Lin Y.-C."/>
            <person name="Aerts A."/>
            <person name="Tisserant E."/>
            <person name="Veneault-Fourrey C."/>
            <person name="Joly D.L."/>
            <person name="Hacquard S."/>
            <person name="Amselem J."/>
            <person name="Cantarel B.L."/>
            <person name="Chiu R."/>
            <person name="Coutinho P.M."/>
            <person name="Feau N."/>
            <person name="Field M."/>
            <person name="Frey P."/>
            <person name="Gelhaye E."/>
            <person name="Goldberg J."/>
            <person name="Grabherr M.G."/>
            <person name="Kodira C.D."/>
            <person name="Kohler A."/>
            <person name="Kuees U."/>
            <person name="Lindquist E.A."/>
            <person name="Lucas S.M."/>
            <person name="Mago R."/>
            <person name="Mauceli E."/>
            <person name="Morin E."/>
            <person name="Murat C."/>
            <person name="Pangilinan J.L."/>
            <person name="Park R."/>
            <person name="Pearson M."/>
            <person name="Quesneville H."/>
            <person name="Rouhier N."/>
            <person name="Sakthikumar S."/>
            <person name="Salamov A.A."/>
            <person name="Schmutz J."/>
            <person name="Selles B."/>
            <person name="Shapiro H."/>
            <person name="Tanguay P."/>
            <person name="Tuskan G.A."/>
            <person name="Henrissat B."/>
            <person name="Van de Peer Y."/>
            <person name="Rouze P."/>
            <person name="Ellis J.G."/>
            <person name="Dodds P.N."/>
            <person name="Schein J.E."/>
            <person name="Zhong S."/>
            <person name="Hamelin R.C."/>
            <person name="Grigoriev I.V."/>
            <person name="Szabo L.J."/>
            <person name="Martin F."/>
        </authorList>
    </citation>
    <scope>NUCLEOTIDE SEQUENCE [LARGE SCALE GENOMIC DNA]</scope>
    <source>
        <strain evidence="2">CRL 75-36-700-3 / race SCCL</strain>
    </source>
</reference>
<dbReference type="InParanoid" id="H6QT02"/>